<dbReference type="STRING" id="1160497.A0A1L9VDD3"/>
<dbReference type="PANTHER" id="PTHR19316">
    <property type="entry name" value="PROTEIN FOLDING REGULATOR"/>
    <property type="match status" value="1"/>
</dbReference>
<reference evidence="11" key="1">
    <citation type="journal article" date="2017" name="Genome Biol.">
        <title>Comparative genomics reveals high biological diversity and specific adaptations in the industrially and medically important fungal genus Aspergillus.</title>
        <authorList>
            <person name="de Vries R.P."/>
            <person name="Riley R."/>
            <person name="Wiebenga A."/>
            <person name="Aguilar-Osorio G."/>
            <person name="Amillis S."/>
            <person name="Uchima C.A."/>
            <person name="Anderluh G."/>
            <person name="Asadollahi M."/>
            <person name="Askin M."/>
            <person name="Barry K."/>
            <person name="Battaglia E."/>
            <person name="Bayram O."/>
            <person name="Benocci T."/>
            <person name="Braus-Stromeyer S.A."/>
            <person name="Caldana C."/>
            <person name="Canovas D."/>
            <person name="Cerqueira G.C."/>
            <person name="Chen F."/>
            <person name="Chen W."/>
            <person name="Choi C."/>
            <person name="Clum A."/>
            <person name="Dos Santos R.A."/>
            <person name="Damasio A.R."/>
            <person name="Diallinas G."/>
            <person name="Emri T."/>
            <person name="Fekete E."/>
            <person name="Flipphi M."/>
            <person name="Freyberg S."/>
            <person name="Gallo A."/>
            <person name="Gournas C."/>
            <person name="Habgood R."/>
            <person name="Hainaut M."/>
            <person name="Harispe M.L."/>
            <person name="Henrissat B."/>
            <person name="Hilden K.S."/>
            <person name="Hope R."/>
            <person name="Hossain A."/>
            <person name="Karabika E."/>
            <person name="Karaffa L."/>
            <person name="Karanyi Z."/>
            <person name="Krasevec N."/>
            <person name="Kuo A."/>
            <person name="Kusch H."/>
            <person name="LaButti K."/>
            <person name="Lagendijk E.L."/>
            <person name="Lapidus A."/>
            <person name="Levasseur A."/>
            <person name="Lindquist E."/>
            <person name="Lipzen A."/>
            <person name="Logrieco A.F."/>
            <person name="MacCabe A."/>
            <person name="Maekelae M.R."/>
            <person name="Malavazi I."/>
            <person name="Melin P."/>
            <person name="Meyer V."/>
            <person name="Mielnichuk N."/>
            <person name="Miskei M."/>
            <person name="Molnar A.P."/>
            <person name="Mule G."/>
            <person name="Ngan C.Y."/>
            <person name="Orejas M."/>
            <person name="Orosz E."/>
            <person name="Ouedraogo J.P."/>
            <person name="Overkamp K.M."/>
            <person name="Park H.-S."/>
            <person name="Perrone G."/>
            <person name="Piumi F."/>
            <person name="Punt P.J."/>
            <person name="Ram A.F."/>
            <person name="Ramon A."/>
            <person name="Rauscher S."/>
            <person name="Record E."/>
            <person name="Riano-Pachon D.M."/>
            <person name="Robert V."/>
            <person name="Roehrig J."/>
            <person name="Ruller R."/>
            <person name="Salamov A."/>
            <person name="Salih N.S."/>
            <person name="Samson R.A."/>
            <person name="Sandor E."/>
            <person name="Sanguinetti M."/>
            <person name="Schuetze T."/>
            <person name="Sepcic K."/>
            <person name="Shelest E."/>
            <person name="Sherlock G."/>
            <person name="Sophianopoulou V."/>
            <person name="Squina F.M."/>
            <person name="Sun H."/>
            <person name="Susca A."/>
            <person name="Todd R.B."/>
            <person name="Tsang A."/>
            <person name="Unkles S.E."/>
            <person name="van de Wiele N."/>
            <person name="van Rossen-Uffink D."/>
            <person name="Oliveira J.V."/>
            <person name="Vesth T.C."/>
            <person name="Visser J."/>
            <person name="Yu J.-H."/>
            <person name="Zhou M."/>
            <person name="Andersen M.R."/>
            <person name="Archer D.B."/>
            <person name="Baker S.E."/>
            <person name="Benoit I."/>
            <person name="Brakhage A.A."/>
            <person name="Braus G.H."/>
            <person name="Fischer R."/>
            <person name="Frisvad J.C."/>
            <person name="Goldman G.H."/>
            <person name="Houbraken J."/>
            <person name="Oakley B."/>
            <person name="Pocsi I."/>
            <person name="Scazzocchio C."/>
            <person name="Seiboth B."/>
            <person name="vanKuyk P.A."/>
            <person name="Wortman J."/>
            <person name="Dyer P.S."/>
            <person name="Grigoriev I.V."/>
        </authorList>
    </citation>
    <scope>NUCLEOTIDE SEQUENCE [LARGE SCALE GENOMIC DNA]</scope>
    <source>
        <strain evidence="11">CBS 516.65</strain>
    </source>
</reference>
<comment type="similarity">
    <text evidence="2">Belongs to the FES1 family.</text>
</comment>
<evidence type="ECO:0000313" key="10">
    <source>
        <dbReference type="EMBL" id="OJJ81948.1"/>
    </source>
</evidence>
<evidence type="ECO:0000256" key="3">
    <source>
        <dbReference type="ARBA" id="ARBA00015214"/>
    </source>
</evidence>
<dbReference type="SUPFAM" id="SSF48371">
    <property type="entry name" value="ARM repeat"/>
    <property type="match status" value="1"/>
</dbReference>
<dbReference type="InterPro" id="IPR013918">
    <property type="entry name" value="Nucleotide_exch_fac_Fes1"/>
</dbReference>
<dbReference type="GO" id="GO:0005783">
    <property type="term" value="C:endoplasmic reticulum"/>
    <property type="evidence" value="ECO:0007669"/>
    <property type="project" value="TreeGrafter"/>
</dbReference>
<comment type="function">
    <text evidence="8">Functions as a nucleotide exchange factor (NEF) for Hsp70 chaperones which accelerates the release of ADP. Required for fully efficient Hsp70-mediated folding of proteins.</text>
</comment>
<dbReference type="Pfam" id="PF13513">
    <property type="entry name" value="HEAT_EZ"/>
    <property type="match status" value="1"/>
</dbReference>
<dbReference type="GO" id="GO:0006417">
    <property type="term" value="P:regulation of translation"/>
    <property type="evidence" value="ECO:0007669"/>
    <property type="project" value="UniProtKB-KW"/>
</dbReference>
<evidence type="ECO:0000256" key="2">
    <source>
        <dbReference type="ARBA" id="ARBA00011045"/>
    </source>
</evidence>
<keyword evidence="5" id="KW-0963">Cytoplasm</keyword>
<comment type="subcellular location">
    <subcellularLocation>
        <location evidence="1">Cytoplasm</location>
    </subcellularLocation>
</comment>
<evidence type="ECO:0000256" key="8">
    <source>
        <dbReference type="ARBA" id="ARBA00024912"/>
    </source>
</evidence>
<keyword evidence="6" id="KW-0677">Repeat</keyword>
<feature type="domain" description="Nucleotide exchange factor Fes1" evidence="9">
    <location>
        <begin position="5"/>
        <end position="89"/>
    </location>
</feature>
<dbReference type="EMBL" id="KV878904">
    <property type="protein sequence ID" value="OJJ81948.1"/>
    <property type="molecule type" value="Genomic_DNA"/>
</dbReference>
<dbReference type="AlphaFoldDB" id="A0A1L9VDD3"/>
<dbReference type="InterPro" id="IPR016024">
    <property type="entry name" value="ARM-type_fold"/>
</dbReference>
<evidence type="ECO:0000256" key="6">
    <source>
        <dbReference type="ARBA" id="ARBA00022737"/>
    </source>
</evidence>
<evidence type="ECO:0000313" key="11">
    <source>
        <dbReference type="Proteomes" id="UP000184300"/>
    </source>
</evidence>
<proteinExistence type="inferred from homology"/>
<keyword evidence="11" id="KW-1185">Reference proteome</keyword>
<name>A0A1L9VDD3_ASPGL</name>
<evidence type="ECO:0000259" key="9">
    <source>
        <dbReference type="Pfam" id="PF08609"/>
    </source>
</evidence>
<dbReference type="Proteomes" id="UP000184300">
    <property type="component" value="Unassembled WGS sequence"/>
</dbReference>
<dbReference type="GeneID" id="34457301"/>
<dbReference type="Gene3D" id="1.25.10.10">
    <property type="entry name" value="Leucine-rich Repeat Variant"/>
    <property type="match status" value="1"/>
</dbReference>
<gene>
    <name evidence="10" type="ORF">ASPGLDRAFT_131418</name>
</gene>
<dbReference type="OrthoDB" id="10250458at2759"/>
<evidence type="ECO:0000256" key="1">
    <source>
        <dbReference type="ARBA" id="ARBA00004496"/>
    </source>
</evidence>
<keyword evidence="7" id="KW-0810">Translation regulation</keyword>
<evidence type="ECO:0000256" key="7">
    <source>
        <dbReference type="ARBA" id="ARBA00022845"/>
    </source>
</evidence>
<dbReference type="PANTHER" id="PTHR19316:SF18">
    <property type="entry name" value="HSP70-BINDING PROTEIN 1"/>
    <property type="match status" value="1"/>
</dbReference>
<accession>A0A1L9VDD3</accession>
<dbReference type="VEuPathDB" id="FungiDB:ASPGLDRAFT_131418"/>
<organism evidence="10 11">
    <name type="scientific">Aspergillus glaucus CBS 516.65</name>
    <dbReference type="NCBI Taxonomy" id="1160497"/>
    <lineage>
        <taxon>Eukaryota</taxon>
        <taxon>Fungi</taxon>
        <taxon>Dikarya</taxon>
        <taxon>Ascomycota</taxon>
        <taxon>Pezizomycotina</taxon>
        <taxon>Eurotiomycetes</taxon>
        <taxon>Eurotiomycetidae</taxon>
        <taxon>Eurotiales</taxon>
        <taxon>Aspergillaceae</taxon>
        <taxon>Aspergillus</taxon>
        <taxon>Aspergillus subgen. Aspergillus</taxon>
    </lineage>
</organism>
<protein>
    <recommendedName>
        <fullName evidence="4">Hsp70 nucleotide exchange factor FES1</fullName>
    </recommendedName>
    <alternativeName>
        <fullName evidence="3">Hsp70 nucleotide exchange factor fes1</fullName>
    </alternativeName>
</protein>
<dbReference type="InterPro" id="IPR011989">
    <property type="entry name" value="ARM-like"/>
</dbReference>
<dbReference type="RefSeq" id="XP_022398646.1">
    <property type="nucleotide sequence ID" value="XM_022541040.1"/>
</dbReference>
<dbReference type="FunFam" id="1.25.10.10:FF:000434">
    <property type="entry name" value="Hsp70 nucleotide exchange factor fes1"/>
    <property type="match status" value="1"/>
</dbReference>
<sequence length="212" mass="23188">MDPNLNSLLKWSMNQQNTDANATGATPESAARGLTPEMLSSLFGGPSDADLMKAAMAALHSDDVDMENKMIAFENFEQMIEGIDNANNMEPLGLWTPLVQLLEHEEADMRRMSAWCIGTAVQNNEKAQDKLIVLNIFPKLVSMATSDPAPAARKKAVYAISSAVRNYQPCMDELVKHLPDGYPRGEKVDAGDMEAVDVIIDKLRAHPCEPSA</sequence>
<evidence type="ECO:0000256" key="5">
    <source>
        <dbReference type="ARBA" id="ARBA00022490"/>
    </source>
</evidence>
<evidence type="ECO:0000256" key="4">
    <source>
        <dbReference type="ARBA" id="ARBA00020719"/>
    </source>
</evidence>
<dbReference type="Pfam" id="PF08609">
    <property type="entry name" value="Fes1"/>
    <property type="match status" value="1"/>
</dbReference>
<dbReference type="InterPro" id="IPR050693">
    <property type="entry name" value="Hsp70_NEF-Inhibitors"/>
</dbReference>
<dbReference type="GO" id="GO:0000774">
    <property type="term" value="F:adenyl-nucleotide exchange factor activity"/>
    <property type="evidence" value="ECO:0007669"/>
    <property type="project" value="TreeGrafter"/>
</dbReference>